<protein>
    <submittedName>
        <fullName evidence="1">Uncharacterized protein</fullName>
    </submittedName>
</protein>
<dbReference type="Proteomes" id="UP001328107">
    <property type="component" value="Unassembled WGS sequence"/>
</dbReference>
<organism evidence="1 2">
    <name type="scientific">Pristionchus mayeri</name>
    <dbReference type="NCBI Taxonomy" id="1317129"/>
    <lineage>
        <taxon>Eukaryota</taxon>
        <taxon>Metazoa</taxon>
        <taxon>Ecdysozoa</taxon>
        <taxon>Nematoda</taxon>
        <taxon>Chromadorea</taxon>
        <taxon>Rhabditida</taxon>
        <taxon>Rhabditina</taxon>
        <taxon>Diplogasteromorpha</taxon>
        <taxon>Diplogasteroidea</taxon>
        <taxon>Neodiplogasteridae</taxon>
        <taxon>Pristionchus</taxon>
    </lineage>
</organism>
<feature type="non-terminal residue" evidence="1">
    <location>
        <position position="1"/>
    </location>
</feature>
<comment type="caution">
    <text evidence="1">The sequence shown here is derived from an EMBL/GenBank/DDBJ whole genome shotgun (WGS) entry which is preliminary data.</text>
</comment>
<dbReference type="AlphaFoldDB" id="A0AAN5CEC5"/>
<accession>A0AAN5CEC5</accession>
<name>A0AAN5CEC5_9BILA</name>
<sequence length="91" mass="10116">PSSIMSVAVPGRLAGGRIFPENSSEDTVVLLISQRSQFFLVACTLYAAHPLSFYDYFPLSKPRNHLVLLYLCSKTPIRTGPRIRNHLGQLA</sequence>
<evidence type="ECO:0000313" key="1">
    <source>
        <dbReference type="EMBL" id="GMR39754.1"/>
    </source>
</evidence>
<keyword evidence="2" id="KW-1185">Reference proteome</keyword>
<reference evidence="2" key="1">
    <citation type="submission" date="2022-10" db="EMBL/GenBank/DDBJ databases">
        <title>Genome assembly of Pristionchus species.</title>
        <authorList>
            <person name="Yoshida K."/>
            <person name="Sommer R.J."/>
        </authorList>
    </citation>
    <scope>NUCLEOTIDE SEQUENCE [LARGE SCALE GENOMIC DNA]</scope>
    <source>
        <strain evidence="2">RS5460</strain>
    </source>
</reference>
<gene>
    <name evidence="1" type="ORF">PMAYCL1PPCAC_09949</name>
</gene>
<dbReference type="EMBL" id="BTRK01000003">
    <property type="protein sequence ID" value="GMR39754.1"/>
    <property type="molecule type" value="Genomic_DNA"/>
</dbReference>
<evidence type="ECO:0000313" key="2">
    <source>
        <dbReference type="Proteomes" id="UP001328107"/>
    </source>
</evidence>
<proteinExistence type="predicted"/>